<dbReference type="InterPro" id="IPR049551">
    <property type="entry name" value="PKS_DH_C"/>
</dbReference>
<feature type="region of interest" description="C-terminal hotdog fold" evidence="9">
    <location>
        <begin position="1116"/>
        <end position="1271"/>
    </location>
</feature>
<dbReference type="PROSITE" id="PS50075">
    <property type="entry name" value="CARRIER"/>
    <property type="match status" value="1"/>
</dbReference>
<dbReference type="Pfam" id="PF00550">
    <property type="entry name" value="PP-binding"/>
    <property type="match status" value="1"/>
</dbReference>
<keyword evidence="15" id="KW-1185">Reference proteome</keyword>
<feature type="region of interest" description="Disordered" evidence="10">
    <location>
        <begin position="1063"/>
        <end position="1082"/>
    </location>
</feature>
<feature type="compositionally biased region" description="Basic and acidic residues" evidence="10">
    <location>
        <begin position="1273"/>
        <end position="1282"/>
    </location>
</feature>
<dbReference type="SMART" id="SM00825">
    <property type="entry name" value="PKS_KS"/>
    <property type="match status" value="1"/>
</dbReference>
<evidence type="ECO:0000256" key="9">
    <source>
        <dbReference type="PROSITE-ProRule" id="PRU01363"/>
    </source>
</evidence>
<dbReference type="InterPro" id="IPR018201">
    <property type="entry name" value="Ketoacyl_synth_AS"/>
</dbReference>
<evidence type="ECO:0000256" key="1">
    <source>
        <dbReference type="ARBA" id="ARBA00001957"/>
    </source>
</evidence>
<dbReference type="InterPro" id="IPR050091">
    <property type="entry name" value="PKS_NRPS_Biosynth_Enz"/>
</dbReference>
<dbReference type="InterPro" id="IPR049900">
    <property type="entry name" value="PKS_mFAS_DH"/>
</dbReference>
<keyword evidence="5" id="KW-0808">Transferase</keyword>
<dbReference type="SUPFAM" id="SSF47336">
    <property type="entry name" value="ACP-like"/>
    <property type="match status" value="1"/>
</dbReference>
<comment type="pathway">
    <text evidence="2">Antibiotic biosynthesis.</text>
</comment>
<dbReference type="PROSITE" id="PS00606">
    <property type="entry name" value="KS3_1"/>
    <property type="match status" value="1"/>
</dbReference>
<dbReference type="Pfam" id="PF08990">
    <property type="entry name" value="Docking"/>
    <property type="match status" value="1"/>
</dbReference>
<dbReference type="InterPro" id="IPR020806">
    <property type="entry name" value="PKS_PP-bd"/>
</dbReference>
<dbReference type="Gene3D" id="3.40.366.10">
    <property type="entry name" value="Malonyl-Coenzyme A Acyl Carrier Protein, domain 2"/>
    <property type="match status" value="1"/>
</dbReference>
<dbReference type="InterPro" id="IPR020841">
    <property type="entry name" value="PKS_Beta-ketoAc_synthase_dom"/>
</dbReference>
<proteinExistence type="predicted"/>
<evidence type="ECO:0000256" key="8">
    <source>
        <dbReference type="ARBA" id="ARBA00023315"/>
    </source>
</evidence>
<keyword evidence="3" id="KW-0596">Phosphopantetheine</keyword>
<dbReference type="Pfam" id="PF21089">
    <property type="entry name" value="PKS_DH_N"/>
    <property type="match status" value="1"/>
</dbReference>
<organism evidence="14 15">
    <name type="scientific">Streptomyces smyrnaeus</name>
    <dbReference type="NCBI Taxonomy" id="1387713"/>
    <lineage>
        <taxon>Bacteria</taxon>
        <taxon>Bacillati</taxon>
        <taxon>Actinomycetota</taxon>
        <taxon>Actinomycetes</taxon>
        <taxon>Kitasatosporales</taxon>
        <taxon>Streptomycetaceae</taxon>
        <taxon>Streptomyces</taxon>
    </lineage>
</organism>
<dbReference type="Gene3D" id="1.10.1200.10">
    <property type="entry name" value="ACP-like"/>
    <property type="match status" value="1"/>
</dbReference>
<dbReference type="InterPro" id="IPR016035">
    <property type="entry name" value="Acyl_Trfase/lysoPLipase"/>
</dbReference>
<feature type="domain" description="Carrier" evidence="11">
    <location>
        <begin position="1335"/>
        <end position="1410"/>
    </location>
</feature>
<dbReference type="InterPro" id="IPR032821">
    <property type="entry name" value="PKS_assoc"/>
</dbReference>
<evidence type="ECO:0000256" key="10">
    <source>
        <dbReference type="SAM" id="MobiDB-lite"/>
    </source>
</evidence>
<dbReference type="PROSITE" id="PS52019">
    <property type="entry name" value="PKS_MFAS_DH"/>
    <property type="match status" value="1"/>
</dbReference>
<dbReference type="InterPro" id="IPR036299">
    <property type="entry name" value="Polyketide_synth_docking_sf"/>
</dbReference>
<evidence type="ECO:0000313" key="14">
    <source>
        <dbReference type="EMBL" id="MBO8199483.1"/>
    </source>
</evidence>
<dbReference type="InterPro" id="IPR049552">
    <property type="entry name" value="PKS_DH_N"/>
</dbReference>
<evidence type="ECO:0000256" key="3">
    <source>
        <dbReference type="ARBA" id="ARBA00022450"/>
    </source>
</evidence>
<dbReference type="SUPFAM" id="SSF55048">
    <property type="entry name" value="Probable ACP-binding domain of malonyl-CoA ACP transacylase"/>
    <property type="match status" value="1"/>
</dbReference>
<feature type="region of interest" description="N-terminal hotdog fold" evidence="9">
    <location>
        <begin position="972"/>
        <end position="1100"/>
    </location>
</feature>
<dbReference type="PANTHER" id="PTHR43775">
    <property type="entry name" value="FATTY ACID SYNTHASE"/>
    <property type="match status" value="1"/>
</dbReference>
<dbReference type="InterPro" id="IPR016039">
    <property type="entry name" value="Thiolase-like"/>
</dbReference>
<dbReference type="InterPro" id="IPR015083">
    <property type="entry name" value="NorB/c/GfsB-D-like_docking"/>
</dbReference>
<evidence type="ECO:0000259" key="12">
    <source>
        <dbReference type="PROSITE" id="PS52004"/>
    </source>
</evidence>
<comment type="caution">
    <text evidence="14">The sequence shown here is derived from an EMBL/GenBank/DDBJ whole genome shotgun (WGS) entry which is preliminary data.</text>
</comment>
<dbReference type="Pfam" id="PF16197">
    <property type="entry name" value="KAsynt_C_assoc"/>
    <property type="match status" value="1"/>
</dbReference>
<dbReference type="SMART" id="SM00826">
    <property type="entry name" value="PKS_DH"/>
    <property type="match status" value="1"/>
</dbReference>
<dbReference type="InterPro" id="IPR020807">
    <property type="entry name" value="PKS_DH"/>
</dbReference>
<dbReference type="PROSITE" id="PS00012">
    <property type="entry name" value="PHOSPHOPANTETHEINE"/>
    <property type="match status" value="1"/>
</dbReference>
<dbReference type="InterPro" id="IPR036736">
    <property type="entry name" value="ACP-like_sf"/>
</dbReference>
<evidence type="ECO:0000256" key="2">
    <source>
        <dbReference type="ARBA" id="ARBA00004792"/>
    </source>
</evidence>
<dbReference type="InterPro" id="IPR014030">
    <property type="entry name" value="Ketoacyl_synth_N"/>
</dbReference>
<dbReference type="InterPro" id="IPR006162">
    <property type="entry name" value="Ppantetheine_attach_site"/>
</dbReference>
<name>A0ABS3XVP5_9ACTN</name>
<dbReference type="Gene3D" id="3.10.129.110">
    <property type="entry name" value="Polyketide synthase dehydratase"/>
    <property type="match status" value="1"/>
</dbReference>
<dbReference type="InterPro" id="IPR042104">
    <property type="entry name" value="PKS_dehydratase_sf"/>
</dbReference>
<comment type="cofactor">
    <cofactor evidence="1">
        <name>pantetheine 4'-phosphate</name>
        <dbReference type="ChEBI" id="CHEBI:47942"/>
    </cofactor>
</comment>
<keyword evidence="6" id="KW-0045">Antibiotic biosynthesis</keyword>
<dbReference type="CDD" id="cd00833">
    <property type="entry name" value="PKS"/>
    <property type="match status" value="1"/>
</dbReference>
<dbReference type="Pfam" id="PF00109">
    <property type="entry name" value="ketoacyl-synt"/>
    <property type="match status" value="1"/>
</dbReference>
<dbReference type="EMBL" id="JAFFZM010000007">
    <property type="protein sequence ID" value="MBO8199483.1"/>
    <property type="molecule type" value="Genomic_DNA"/>
</dbReference>
<feature type="compositionally biased region" description="Low complexity" evidence="10">
    <location>
        <begin position="473"/>
        <end position="490"/>
    </location>
</feature>
<dbReference type="Pfam" id="PF00698">
    <property type="entry name" value="Acyl_transf_1"/>
    <property type="match status" value="1"/>
</dbReference>
<dbReference type="Pfam" id="PF02801">
    <property type="entry name" value="Ketoacyl-synt_C"/>
    <property type="match status" value="1"/>
</dbReference>
<reference evidence="14 15" key="1">
    <citation type="submission" date="2021-02" db="EMBL/GenBank/DDBJ databases">
        <title>Streptomyces spirodelae sp. nov., isolated from duckweed.</title>
        <authorList>
            <person name="Saimee Y."/>
            <person name="Duangmal K."/>
        </authorList>
    </citation>
    <scope>NUCLEOTIDE SEQUENCE [LARGE SCALE GENOMIC DNA]</scope>
    <source>
        <strain evidence="14 15">DSM 42105</strain>
    </source>
</reference>
<dbReference type="GO" id="GO:0016746">
    <property type="term" value="F:acyltransferase activity"/>
    <property type="evidence" value="ECO:0007669"/>
    <property type="project" value="UniProtKB-KW"/>
</dbReference>
<feature type="domain" description="PKS/mFAS DH" evidence="13">
    <location>
        <begin position="972"/>
        <end position="1271"/>
    </location>
</feature>
<dbReference type="SMART" id="SM00827">
    <property type="entry name" value="PKS_AT"/>
    <property type="match status" value="1"/>
</dbReference>
<evidence type="ECO:0000259" key="13">
    <source>
        <dbReference type="PROSITE" id="PS52019"/>
    </source>
</evidence>
<feature type="region of interest" description="Disordered" evidence="10">
    <location>
        <begin position="1273"/>
        <end position="1317"/>
    </location>
</feature>
<keyword evidence="8 14" id="KW-0012">Acyltransferase</keyword>
<dbReference type="PROSITE" id="PS52004">
    <property type="entry name" value="KS3_2"/>
    <property type="match status" value="1"/>
</dbReference>
<dbReference type="SUPFAM" id="SSF52151">
    <property type="entry name" value="FabD/lysophospholipase-like"/>
    <property type="match status" value="1"/>
</dbReference>
<keyword evidence="7" id="KW-0511">Multifunctional enzyme</keyword>
<evidence type="ECO:0000256" key="5">
    <source>
        <dbReference type="ARBA" id="ARBA00022679"/>
    </source>
</evidence>
<evidence type="ECO:0000259" key="11">
    <source>
        <dbReference type="PROSITE" id="PS50075"/>
    </source>
</evidence>
<keyword evidence="4" id="KW-0597">Phosphoprotein</keyword>
<feature type="region of interest" description="Disordered" evidence="10">
    <location>
        <begin position="1190"/>
        <end position="1211"/>
    </location>
</feature>
<gene>
    <name evidence="14" type="ORF">JW613_14435</name>
</gene>
<dbReference type="Gene3D" id="3.40.47.10">
    <property type="match status" value="1"/>
</dbReference>
<dbReference type="InterPro" id="IPR001227">
    <property type="entry name" value="Ac_transferase_dom_sf"/>
</dbReference>
<dbReference type="InterPro" id="IPR014043">
    <property type="entry name" value="Acyl_transferase_dom"/>
</dbReference>
<dbReference type="InterPro" id="IPR014031">
    <property type="entry name" value="Ketoacyl_synth_C"/>
</dbReference>
<feature type="compositionally biased region" description="Low complexity" evidence="10">
    <location>
        <begin position="1287"/>
        <end position="1301"/>
    </location>
</feature>
<evidence type="ECO:0000313" key="15">
    <source>
        <dbReference type="Proteomes" id="UP000721954"/>
    </source>
</evidence>
<dbReference type="InterPro" id="IPR016036">
    <property type="entry name" value="Malonyl_transacylase_ACP-bd"/>
</dbReference>
<dbReference type="PANTHER" id="PTHR43775:SF51">
    <property type="entry name" value="INACTIVE PHENOLPHTHIOCEROL SYNTHESIS POLYKETIDE SYNTHASE TYPE I PKS1-RELATED"/>
    <property type="match status" value="1"/>
</dbReference>
<dbReference type="SUPFAM" id="SSF53901">
    <property type="entry name" value="Thiolase-like"/>
    <property type="match status" value="1"/>
</dbReference>
<dbReference type="Proteomes" id="UP000721954">
    <property type="component" value="Unassembled WGS sequence"/>
</dbReference>
<accession>A0ABS3XVP5</accession>
<dbReference type="SMART" id="SM00823">
    <property type="entry name" value="PKS_PP"/>
    <property type="match status" value="1"/>
</dbReference>
<feature type="domain" description="Ketosynthase family 3 (KS3)" evidence="12">
    <location>
        <begin position="33"/>
        <end position="458"/>
    </location>
</feature>
<evidence type="ECO:0000256" key="6">
    <source>
        <dbReference type="ARBA" id="ARBA00023194"/>
    </source>
</evidence>
<sequence>MADDEKLRRYLKHATADLRQARRRVTELEERAREPIAIVGMACRLPGGVHGPEDLWRLVADGVDAVSAFPVDRGWPLETLTRPDGPGRSVTDQGGFLHDAPLFDAGFFGISPREAVAMDPQHRLLLETAWETFERAGLVREELAGSRTGVFAGVASQDYMTLAGETVSEDVAGHIATGNSGSALSGRVAYTFGLEGPTLTVDTACSSSLVAIHLACQALRQDECALALAGGVTVMATPGIFVEFTRQRGLAADGRCKPFAEAADGTGFADGVGTVLLERLSEAERNGHPVLAVIRGSAVNQDGASNGLTAPNGPAQERVIRQALANARLSPQDVDAVEAHGTGTTLGDPIEAQALLAVYGQGRSAERPLRLGALKSNIGHTQAAAGVAGVIKMVMALRHGTLPASLHLDAPTSHVDWDSGGIGLLDRPEPWPARDAPRRAGVSSFGVSGTNAHLILQEATEAGGAEPADDPAHAPSHAPVHAPARVPAVPTERSRTSNAGPGSGTAGLPLPWVLSARSAAAVRGQAAALAAHADAHPEQSPTDIGWSLATTRTAFEHRAVVTGRDRDALLAAVRALAAGEEHQGVLTSGAEPGPADRSGRTVFLFSGQGSQRVGMGAGLHARFPEFAAAFDEVCAYLADDLEHPLRDVVFSGPRDVLDHTTYAQAGLFALQVGLVRLLESMEVRPDAVIGHSIGEIAAAHTAGVFDLPDACRLVGARARLMGRLAPGGAMAAVQAEAEELAEDLAVCQGRVSVAALNTPGTTVLSGPAELVSRIAAAWAERGRKTKSLAVSHAFHSPLMEPMLDDFAAAIGGLAYRTPALPLLSNLTGEPADELLTTPDYWVQQIRRPVLFHPAVSHIAARTQAFVELGPDRTLSTAARQTLQHGPPARQRGGRAATLPTLSAKQPEELSLARALAALFADGHPVDWAPFFAGARPRTVPLPTYAFQRERYWLTPGRRTGEVSGTGLRPMEHPSLTASWELPDGGLLLTGRVTADGAGWLDGQRVAKIASAPGAALVDWALRAADEAGCPGGIGRLTFREPLVLPAAGALLVQVAVGAPGTDGHRSVRVDTRPEAEDPNGASAGWACHAEGVLTATSPQHPGRREDLGEAWPPPDAEPMDIEALYTAAAEAGHDCGPALQGVRAAWRDGETLLADVALPEATDTPAGFALHPALLEAALHPALLAGATGRAENETGEGAGEETGEGHLPRLPSSWSEVVLWATGARAVRARLAPLPDGAEGTRLTLADTAGRPVLTADTVRWRPVDTERLRAASERVARSADARGSAPQARHPARPAAASGGAMGGPADGTDEGAAESAAFAARVTSLPPEEGLGLLLDLVRSHAAEVLGHEGPELVPADRGFLDIGFDSLTATELAEKLAATTGLFLTTPAVFDHPNPTALAEFLLTELTPRHAVSITSVCDELARLESTLPGLLKDGGEGRAALKRRLKALLAQVEESRAAARGDGAGAQLESASLQELLTFVDESLGRAAAGKAGARSA</sequence>
<evidence type="ECO:0000256" key="4">
    <source>
        <dbReference type="ARBA" id="ARBA00022553"/>
    </source>
</evidence>
<dbReference type="SUPFAM" id="SSF101173">
    <property type="entry name" value="Docking domain B of the erythromycin polyketide synthase (DEBS)"/>
    <property type="match status" value="1"/>
</dbReference>
<dbReference type="SMART" id="SM01294">
    <property type="entry name" value="PKS_PP_betabranch"/>
    <property type="match status" value="1"/>
</dbReference>
<evidence type="ECO:0000256" key="7">
    <source>
        <dbReference type="ARBA" id="ARBA00023268"/>
    </source>
</evidence>
<comment type="caution">
    <text evidence="9">Lacks conserved residue(s) required for the propagation of feature annotation.</text>
</comment>
<feature type="compositionally biased region" description="Basic and acidic residues" evidence="10">
    <location>
        <begin position="1063"/>
        <end position="1075"/>
    </location>
</feature>
<dbReference type="InterPro" id="IPR009081">
    <property type="entry name" value="PP-bd_ACP"/>
</dbReference>
<protein>
    <submittedName>
        <fullName evidence="14">Acyltransferase domain-containing protein</fullName>
    </submittedName>
</protein>
<dbReference type="Pfam" id="PF14765">
    <property type="entry name" value="PS-DH"/>
    <property type="match status" value="1"/>
</dbReference>
<feature type="region of interest" description="Disordered" evidence="10">
    <location>
        <begin position="462"/>
        <end position="507"/>
    </location>
</feature>
<dbReference type="Gene3D" id="3.30.70.3290">
    <property type="match status" value="1"/>
</dbReference>